<feature type="transmembrane region" description="Helical" evidence="6">
    <location>
        <begin position="316"/>
        <end position="340"/>
    </location>
</feature>
<evidence type="ECO:0000256" key="3">
    <source>
        <dbReference type="ARBA" id="ARBA00022692"/>
    </source>
</evidence>
<dbReference type="InterPro" id="IPR044644">
    <property type="entry name" value="DinF-like"/>
</dbReference>
<comment type="subcellular location">
    <subcellularLocation>
        <location evidence="1">Membrane</location>
        <topology evidence="1">Multi-pass membrane protein</topology>
    </subcellularLocation>
</comment>
<gene>
    <name evidence="7" type="ORF">Q5H94_04220</name>
</gene>
<evidence type="ECO:0000256" key="5">
    <source>
        <dbReference type="ARBA" id="ARBA00023136"/>
    </source>
</evidence>
<keyword evidence="3 6" id="KW-0812">Transmembrane</keyword>
<feature type="transmembrane region" description="Helical" evidence="6">
    <location>
        <begin position="410"/>
        <end position="435"/>
    </location>
</feature>
<feature type="transmembrane region" description="Helical" evidence="6">
    <location>
        <begin position="15"/>
        <end position="36"/>
    </location>
</feature>
<dbReference type="EMBL" id="JAUQSZ010000002">
    <property type="protein sequence ID" value="MDO7841520.1"/>
    <property type="molecule type" value="Genomic_DNA"/>
</dbReference>
<dbReference type="Pfam" id="PF01554">
    <property type="entry name" value="MatE"/>
    <property type="match status" value="2"/>
</dbReference>
<dbReference type="PANTHER" id="PTHR42893:SF46">
    <property type="entry name" value="PROTEIN DETOXIFICATION 44, CHLOROPLASTIC"/>
    <property type="match status" value="1"/>
</dbReference>
<evidence type="ECO:0000313" key="7">
    <source>
        <dbReference type="EMBL" id="MDO7841520.1"/>
    </source>
</evidence>
<evidence type="ECO:0000256" key="4">
    <source>
        <dbReference type="ARBA" id="ARBA00022989"/>
    </source>
</evidence>
<dbReference type="Proteomes" id="UP001176468">
    <property type="component" value="Unassembled WGS sequence"/>
</dbReference>
<accession>A0ABT8ZWW2</accession>
<feature type="transmembrane region" description="Helical" evidence="6">
    <location>
        <begin position="385"/>
        <end position="404"/>
    </location>
</feature>
<feature type="transmembrane region" description="Helical" evidence="6">
    <location>
        <begin position="137"/>
        <end position="155"/>
    </location>
</feature>
<evidence type="ECO:0000256" key="1">
    <source>
        <dbReference type="ARBA" id="ARBA00004141"/>
    </source>
</evidence>
<feature type="transmembrane region" description="Helical" evidence="6">
    <location>
        <begin position="88"/>
        <end position="117"/>
    </location>
</feature>
<proteinExistence type="inferred from homology"/>
<feature type="transmembrane region" description="Helical" evidence="6">
    <location>
        <begin position="42"/>
        <end position="67"/>
    </location>
</feature>
<dbReference type="CDD" id="cd13136">
    <property type="entry name" value="MATE_DinF_like"/>
    <property type="match status" value="1"/>
</dbReference>
<feature type="transmembrane region" description="Helical" evidence="6">
    <location>
        <begin position="162"/>
        <end position="184"/>
    </location>
</feature>
<dbReference type="PANTHER" id="PTHR42893">
    <property type="entry name" value="PROTEIN DETOXIFICATION 44, CHLOROPLASTIC-RELATED"/>
    <property type="match status" value="1"/>
</dbReference>
<dbReference type="RefSeq" id="WP_304559971.1">
    <property type="nucleotide sequence ID" value="NZ_JAUQSZ010000002.1"/>
</dbReference>
<evidence type="ECO:0000256" key="6">
    <source>
        <dbReference type="SAM" id="Phobius"/>
    </source>
</evidence>
<reference evidence="7" key="1">
    <citation type="submission" date="2023-07" db="EMBL/GenBank/DDBJ databases">
        <authorList>
            <person name="Kim M.K."/>
        </authorList>
    </citation>
    <scope>NUCLEOTIDE SEQUENCE</scope>
    <source>
        <strain evidence="7">CA1-15</strain>
    </source>
</reference>
<keyword evidence="8" id="KW-1185">Reference proteome</keyword>
<feature type="transmembrane region" description="Helical" evidence="6">
    <location>
        <begin position="275"/>
        <end position="295"/>
    </location>
</feature>
<evidence type="ECO:0000313" key="8">
    <source>
        <dbReference type="Proteomes" id="UP001176468"/>
    </source>
</evidence>
<sequence>MTPAPLTRRAIARQAWPIMLGQITVPLVALVDTAIIGRTGDAAALAAVALGGFVVTFLFWAFGFLRMGMTGLTAQAHGAGDAREVRALLLRGVAAGLALGAALFALQIVLIPAAFALMSGSATLDHAARGFVAARLFGAPAALAGFAINGWLLALGRTRHALLLQVVMNLANVGLDILLVWHFGWGARGIAFGTASAEWVALATGLGIVTHLLGREGRTALRAEAAHAFESSALRRLFGVNADIMVRTVALLAMFGWLANAGARLGDVALAANHVLLQFVSFSAFVLDGFAFTAEARVGAAFGARDRTAMLRAIRLTGEFCAATGLAFALLILTCGGSLIDLLTSNAAVRAAALPLIAFAAVQPLIGAPAWLLDGVFIGATRGRALRNAAILATALYIAVDLALRPFGAAGVWIALTLSYVFRAGALGLWFPALLRDAKGPRSLAEPAVGP</sequence>
<feature type="transmembrane region" description="Helical" evidence="6">
    <location>
        <begin position="352"/>
        <end position="373"/>
    </location>
</feature>
<name>A0ABT8ZWW2_9SPHN</name>
<dbReference type="NCBIfam" id="TIGR00797">
    <property type="entry name" value="matE"/>
    <property type="match status" value="1"/>
</dbReference>
<dbReference type="InterPro" id="IPR002528">
    <property type="entry name" value="MATE_fam"/>
</dbReference>
<comment type="caution">
    <text evidence="7">The sequence shown here is derived from an EMBL/GenBank/DDBJ whole genome shotgun (WGS) entry which is preliminary data.</text>
</comment>
<feature type="transmembrane region" description="Helical" evidence="6">
    <location>
        <begin position="244"/>
        <end position="263"/>
    </location>
</feature>
<organism evidence="7 8">
    <name type="scientific">Sphingomonas immobilis</name>
    <dbReference type="NCBI Taxonomy" id="3063997"/>
    <lineage>
        <taxon>Bacteria</taxon>
        <taxon>Pseudomonadati</taxon>
        <taxon>Pseudomonadota</taxon>
        <taxon>Alphaproteobacteria</taxon>
        <taxon>Sphingomonadales</taxon>
        <taxon>Sphingomonadaceae</taxon>
        <taxon>Sphingomonas</taxon>
    </lineage>
</organism>
<protein>
    <submittedName>
        <fullName evidence="7">MATE family efflux transporter</fullName>
    </submittedName>
</protein>
<feature type="transmembrane region" description="Helical" evidence="6">
    <location>
        <begin position="190"/>
        <end position="213"/>
    </location>
</feature>
<keyword evidence="5 6" id="KW-0472">Membrane</keyword>
<keyword evidence="4 6" id="KW-1133">Transmembrane helix</keyword>
<evidence type="ECO:0000256" key="2">
    <source>
        <dbReference type="ARBA" id="ARBA00010199"/>
    </source>
</evidence>
<comment type="similarity">
    <text evidence="2">Belongs to the multi antimicrobial extrusion (MATE) (TC 2.A.66.1) family.</text>
</comment>